<proteinExistence type="predicted"/>
<evidence type="ECO:0000313" key="2">
    <source>
        <dbReference type="EMBL" id="WUR10970.1"/>
    </source>
</evidence>
<accession>A0ABZ1UE07</accession>
<keyword evidence="3" id="KW-1185">Reference proteome</keyword>
<dbReference type="Proteomes" id="UP000321323">
    <property type="component" value="Chromosome"/>
</dbReference>
<name>A0ABZ1UE07_9BURK</name>
<gene>
    <name evidence="2" type="ORF">E7V67_014695</name>
</gene>
<sequence length="91" mass="9840">MIHAAIRCLAGALNEFFSRTLDTAEDMVMVASLLGADGAVTPDVGNKIVLCIRRRRTAVPEHLFDSGGQFHRPKLSGRAPPDIPADRFPPS</sequence>
<organism evidence="2 3">
    <name type="scientific">[Empedobacter] haloabium</name>
    <dbReference type="NCBI Taxonomy" id="592317"/>
    <lineage>
        <taxon>Bacteria</taxon>
        <taxon>Pseudomonadati</taxon>
        <taxon>Pseudomonadota</taxon>
        <taxon>Betaproteobacteria</taxon>
        <taxon>Burkholderiales</taxon>
        <taxon>Oxalobacteraceae</taxon>
        <taxon>Telluria group</taxon>
        <taxon>Telluria group incertae sedis</taxon>
    </lineage>
</organism>
<dbReference type="EMBL" id="CP136508">
    <property type="protein sequence ID" value="WUR10970.1"/>
    <property type="molecule type" value="Genomic_DNA"/>
</dbReference>
<feature type="region of interest" description="Disordered" evidence="1">
    <location>
        <begin position="65"/>
        <end position="91"/>
    </location>
</feature>
<evidence type="ECO:0000313" key="3">
    <source>
        <dbReference type="Proteomes" id="UP000321323"/>
    </source>
</evidence>
<evidence type="ECO:0000256" key="1">
    <source>
        <dbReference type="SAM" id="MobiDB-lite"/>
    </source>
</evidence>
<reference evidence="2 3" key="1">
    <citation type="journal article" date="2019" name="Int. J. Syst. Evol. Microbiol.">
        <title>The Draft Whole-Genome Sequence of the Antibiotic Producer Empedobacter haloabium ATCC 31962 Provides Indications for Its Taxonomic Reclassification.</title>
        <authorList>
            <person name="Miess H."/>
            <person name="Arlt P."/>
            <person name="Apel A.K."/>
            <person name="Weber T."/>
            <person name="Nieselt K."/>
            <person name="Hanssen F."/>
            <person name="Czemmel S."/>
            <person name="Nahnsen S."/>
            <person name="Gross H."/>
        </authorList>
    </citation>
    <scope>NUCLEOTIDE SEQUENCE [LARGE SCALE GENOMIC DNA]</scope>
    <source>
        <strain evidence="2 3">ATCC 31962</strain>
    </source>
</reference>
<feature type="compositionally biased region" description="Pro residues" evidence="1">
    <location>
        <begin position="81"/>
        <end position="91"/>
    </location>
</feature>
<protein>
    <submittedName>
        <fullName evidence="2">Uncharacterized protein</fullName>
    </submittedName>
</protein>